<keyword evidence="4" id="KW-1185">Reference proteome</keyword>
<comment type="caution">
    <text evidence="3">The sequence shown here is derived from an EMBL/GenBank/DDBJ whole genome shotgun (WGS) entry which is preliminary data.</text>
</comment>
<reference evidence="3 4" key="1">
    <citation type="journal article" date="2015" name="Sci. Rep.">
        <title>Genome of the facultative scuticociliatosis pathogen Pseudocohnilembus persalinus provides insight into its virulence through horizontal gene transfer.</title>
        <authorList>
            <person name="Xiong J."/>
            <person name="Wang G."/>
            <person name="Cheng J."/>
            <person name="Tian M."/>
            <person name="Pan X."/>
            <person name="Warren A."/>
            <person name="Jiang C."/>
            <person name="Yuan D."/>
            <person name="Miao W."/>
        </authorList>
    </citation>
    <scope>NUCLEOTIDE SEQUENCE [LARGE SCALE GENOMIC DNA]</scope>
    <source>
        <strain evidence="3">36N120E</strain>
    </source>
</reference>
<keyword evidence="1" id="KW-0175">Coiled coil</keyword>
<feature type="coiled-coil region" evidence="1">
    <location>
        <begin position="343"/>
        <end position="370"/>
    </location>
</feature>
<dbReference type="AlphaFoldDB" id="A0A0V0QZ45"/>
<dbReference type="EMBL" id="LDAU01000082">
    <property type="protein sequence ID" value="KRX07575.1"/>
    <property type="molecule type" value="Genomic_DNA"/>
</dbReference>
<organism evidence="3 4">
    <name type="scientific">Pseudocohnilembus persalinus</name>
    <name type="common">Ciliate</name>
    <dbReference type="NCBI Taxonomy" id="266149"/>
    <lineage>
        <taxon>Eukaryota</taxon>
        <taxon>Sar</taxon>
        <taxon>Alveolata</taxon>
        <taxon>Ciliophora</taxon>
        <taxon>Intramacronucleata</taxon>
        <taxon>Oligohymenophorea</taxon>
        <taxon>Scuticociliatia</taxon>
        <taxon>Philasterida</taxon>
        <taxon>Pseudocohnilembidae</taxon>
        <taxon>Pseudocohnilembus</taxon>
    </lineage>
</organism>
<protein>
    <submittedName>
        <fullName evidence="3">Uncharacterized protein</fullName>
    </submittedName>
</protein>
<feature type="coiled-coil region" evidence="1">
    <location>
        <begin position="233"/>
        <end position="285"/>
    </location>
</feature>
<feature type="region of interest" description="Disordered" evidence="2">
    <location>
        <begin position="407"/>
        <end position="447"/>
    </location>
</feature>
<sequence length="447" mass="53752">MLDLQFEISHFKNQLGGIDSDEDYDKEIDKLNMLMENMNQKIEIVQEKEKKIWRKQQTLELFDNQLIKNSEVQRIKEYMERYRMKCEELEQKNYQLQIKLQSNEQGLQQNDGDILKKEQSQQDLQQQSYYGNLQQYRAQTFSVKQNKNQSKDTHKKFEEIMETQESQDIYQDFNIQSHKKEFNVQEFKFEKNQQNINSLDLNIQQNQLNQGDKNNQDIQIQSETKLADSLQNENLIENQILDLSNQVNNQEDQEKIELVKYQLENQQLNQENNEMRNDILMLVSEFQALQIQKEQQQYDNQLEVQKYQKIIKNQESYIGTAEKSIQNWKYNYNMKLCNIIAKSKEKDQKIRQLKQEIQRINNLLEKNGIQQQNLQENSVNNENINIQNGIQDFNNDTQSTKDTQYNQDEKKQQNKLQIEQQDSNKNVFQNEQLGQENNITENNKKRE</sequence>
<feature type="compositionally biased region" description="Polar residues" evidence="2">
    <location>
        <begin position="414"/>
        <end position="441"/>
    </location>
</feature>
<gene>
    <name evidence="3" type="ORF">PPERSA_11124</name>
</gene>
<evidence type="ECO:0000313" key="3">
    <source>
        <dbReference type="EMBL" id="KRX07575.1"/>
    </source>
</evidence>
<feature type="coiled-coil region" evidence="1">
    <location>
        <begin position="21"/>
        <end position="99"/>
    </location>
</feature>
<proteinExistence type="predicted"/>
<evidence type="ECO:0000313" key="4">
    <source>
        <dbReference type="Proteomes" id="UP000054937"/>
    </source>
</evidence>
<evidence type="ECO:0000256" key="2">
    <source>
        <dbReference type="SAM" id="MobiDB-lite"/>
    </source>
</evidence>
<evidence type="ECO:0000256" key="1">
    <source>
        <dbReference type="SAM" id="Coils"/>
    </source>
</evidence>
<name>A0A0V0QZ45_PSEPJ</name>
<dbReference type="InParanoid" id="A0A0V0QZ45"/>
<accession>A0A0V0QZ45</accession>
<dbReference type="Proteomes" id="UP000054937">
    <property type="component" value="Unassembled WGS sequence"/>
</dbReference>